<feature type="transmembrane region" description="Helical" evidence="1">
    <location>
        <begin position="114"/>
        <end position="134"/>
    </location>
</feature>
<feature type="transmembrane region" description="Helical" evidence="1">
    <location>
        <begin position="146"/>
        <end position="170"/>
    </location>
</feature>
<proteinExistence type="predicted"/>
<sequence>MSDSDSFGLQLAKYTNGKVRLMTTFIVIHEPALLAAALTVLIYDYFITLHSEVQWTCGRKWGIVRTTFTVSRYVPFAGAVMTLYSAVKIWGTQNCLPFNDAVNGWSRQFSLHGFAMTFAGMHFLGIIASEGLLIARIYGFSGNNNICLIVLLSFSSVILAMAVILSAAPMNLNIPRVSPPCVFEGARSSALPYGLLLFFEIVLMSTTAFLRYRHYFGSHSPLMRSIYRDGLLYMFCIMMVSAANVIVIAVLPLSFSDMLDTPQIVMHSVLASRILFSLPVNKVPAFPTYQSTPPTEMLSCPHELDAMPGGGETIGGANHNQV</sequence>
<feature type="transmembrane region" description="Helical" evidence="1">
    <location>
        <begin position="21"/>
        <end position="43"/>
    </location>
</feature>
<dbReference type="AlphaFoldDB" id="A0A9P7A2J3"/>
<evidence type="ECO:0000256" key="1">
    <source>
        <dbReference type="SAM" id="Phobius"/>
    </source>
</evidence>
<keyword evidence="1" id="KW-1133">Transmembrane helix</keyword>
<dbReference type="Proteomes" id="UP000714275">
    <property type="component" value="Unassembled WGS sequence"/>
</dbReference>
<feature type="transmembrane region" description="Helical" evidence="1">
    <location>
        <begin position="190"/>
        <end position="210"/>
    </location>
</feature>
<gene>
    <name evidence="3" type="ORF">EV702DRAFT_1193443</name>
</gene>
<dbReference type="InterPro" id="IPR045340">
    <property type="entry name" value="DUF6533"/>
</dbReference>
<dbReference type="OrthoDB" id="2645170at2759"/>
<comment type="caution">
    <text evidence="3">The sequence shown here is derived from an EMBL/GenBank/DDBJ whole genome shotgun (WGS) entry which is preliminary data.</text>
</comment>
<evidence type="ECO:0000313" key="3">
    <source>
        <dbReference type="EMBL" id="KAG1781264.1"/>
    </source>
</evidence>
<organism evidence="3 4">
    <name type="scientific">Suillus placidus</name>
    <dbReference type="NCBI Taxonomy" id="48579"/>
    <lineage>
        <taxon>Eukaryota</taxon>
        <taxon>Fungi</taxon>
        <taxon>Dikarya</taxon>
        <taxon>Basidiomycota</taxon>
        <taxon>Agaricomycotina</taxon>
        <taxon>Agaricomycetes</taxon>
        <taxon>Agaricomycetidae</taxon>
        <taxon>Boletales</taxon>
        <taxon>Suillineae</taxon>
        <taxon>Suillaceae</taxon>
        <taxon>Suillus</taxon>
    </lineage>
</organism>
<name>A0A9P7A2J3_9AGAM</name>
<keyword evidence="1" id="KW-0812">Transmembrane</keyword>
<dbReference type="EMBL" id="JABBWD010000006">
    <property type="protein sequence ID" value="KAG1781264.1"/>
    <property type="molecule type" value="Genomic_DNA"/>
</dbReference>
<feature type="domain" description="DUF6533" evidence="2">
    <location>
        <begin position="34"/>
        <end position="76"/>
    </location>
</feature>
<feature type="transmembrane region" description="Helical" evidence="1">
    <location>
        <begin position="231"/>
        <end position="255"/>
    </location>
</feature>
<dbReference type="Pfam" id="PF20151">
    <property type="entry name" value="DUF6533"/>
    <property type="match status" value="1"/>
</dbReference>
<keyword evidence="1" id="KW-0472">Membrane</keyword>
<evidence type="ECO:0000259" key="2">
    <source>
        <dbReference type="Pfam" id="PF20151"/>
    </source>
</evidence>
<keyword evidence="4" id="KW-1185">Reference proteome</keyword>
<protein>
    <recommendedName>
        <fullName evidence="2">DUF6533 domain-containing protein</fullName>
    </recommendedName>
</protein>
<accession>A0A9P7A2J3</accession>
<reference evidence="3" key="1">
    <citation type="journal article" date="2020" name="New Phytol.">
        <title>Comparative genomics reveals dynamic genome evolution in host specialist ectomycorrhizal fungi.</title>
        <authorList>
            <person name="Lofgren L.A."/>
            <person name="Nguyen N.H."/>
            <person name="Vilgalys R."/>
            <person name="Ruytinx J."/>
            <person name="Liao H.L."/>
            <person name="Branco S."/>
            <person name="Kuo A."/>
            <person name="LaButti K."/>
            <person name="Lipzen A."/>
            <person name="Andreopoulos W."/>
            <person name="Pangilinan J."/>
            <person name="Riley R."/>
            <person name="Hundley H."/>
            <person name="Na H."/>
            <person name="Barry K."/>
            <person name="Grigoriev I.V."/>
            <person name="Stajich J.E."/>
            <person name="Kennedy P.G."/>
        </authorList>
    </citation>
    <scope>NUCLEOTIDE SEQUENCE</scope>
    <source>
        <strain evidence="3">DOB743</strain>
    </source>
</reference>
<evidence type="ECO:0000313" key="4">
    <source>
        <dbReference type="Proteomes" id="UP000714275"/>
    </source>
</evidence>